<proteinExistence type="predicted"/>
<gene>
    <name evidence="1" type="ORF">GJU80_08845</name>
</gene>
<dbReference type="EMBL" id="WJXO01000001">
    <property type="protein sequence ID" value="MRN38578.1"/>
    <property type="molecule type" value="Genomic_DNA"/>
</dbReference>
<comment type="caution">
    <text evidence="1">The sequence shown here is derived from an EMBL/GenBank/DDBJ whole genome shotgun (WGS) entry which is preliminary data.</text>
</comment>
<evidence type="ECO:0000313" key="2">
    <source>
        <dbReference type="Proteomes" id="UP000486297"/>
    </source>
</evidence>
<organism evidence="1 2">
    <name type="scientific">Neisseria brasiliensis</name>
    <dbReference type="NCBI Taxonomy" id="2666100"/>
    <lineage>
        <taxon>Bacteria</taxon>
        <taxon>Pseudomonadati</taxon>
        <taxon>Pseudomonadota</taxon>
        <taxon>Betaproteobacteria</taxon>
        <taxon>Neisseriales</taxon>
        <taxon>Neisseriaceae</taxon>
        <taxon>Neisseria</taxon>
    </lineage>
</organism>
<dbReference type="Proteomes" id="UP000486297">
    <property type="component" value="Unassembled WGS sequence"/>
</dbReference>
<sequence length="88" mass="10645">MKNWVIKKLGGFTAEQHSLMIRVYQKDIVELKRLFKEVEEDYLNEFQSRKQTQLELERLKEWRNNVAKVLRQNKVPHHIVNKVTEIPS</sequence>
<evidence type="ECO:0000313" key="1">
    <source>
        <dbReference type="EMBL" id="MRN38578.1"/>
    </source>
</evidence>
<reference evidence="1" key="1">
    <citation type="journal article" name="Emerg. Infect. Dis.">
        <title>Two cases of a newly characterized neisseria species.</title>
        <authorList>
            <person name="Mustapha M."/>
            <person name="Lemos A.P.S."/>
            <person name="Harrison L.H."/>
            <person name="Vantyne D."/>
            <person name="Sacchi C.T."/>
        </authorList>
    </citation>
    <scope>NUCLEOTIDE SEQUENCE</scope>
    <source>
        <strain evidence="1">N.95.16</strain>
    </source>
</reference>
<accession>A0A7X2GZ31</accession>
<name>A0A7X2GZ31_9NEIS</name>
<protein>
    <submittedName>
        <fullName evidence="1">Uncharacterized protein</fullName>
    </submittedName>
</protein>
<dbReference type="AlphaFoldDB" id="A0A7X2GZ31"/>
<dbReference type="RefSeq" id="WP_095502944.1">
    <property type="nucleotide sequence ID" value="NZ_WJXO01000001.1"/>
</dbReference>
<keyword evidence="2" id="KW-1185">Reference proteome</keyword>